<dbReference type="InterPro" id="IPR043502">
    <property type="entry name" value="DNA/RNA_pol_sf"/>
</dbReference>
<keyword evidence="2" id="KW-0695">RNA-directed DNA polymerase</keyword>
<dbReference type="PANTHER" id="PTHR11439">
    <property type="entry name" value="GAG-POL-RELATED RETROTRANSPOSON"/>
    <property type="match status" value="1"/>
</dbReference>
<dbReference type="GO" id="GO:0003964">
    <property type="term" value="F:RNA-directed DNA polymerase activity"/>
    <property type="evidence" value="ECO:0007669"/>
    <property type="project" value="UniProtKB-KW"/>
</dbReference>
<sequence>MRFPPGVTPPTPSHVCRLRKSLYGLKQASRQWYARLSSALGTRGFSSSMNDYSLFYKGSAGLITILVVYVDDILITGNNHTEISALKSFLDSEFRIKDLGEVSYFLGMEILHEPDGLIVTQRKFAMDLLSEYSSLSPRTVTTPLDPSLKLSSISGELLQDPTFYRRLVGKLNYLTHTRPDISFAVQTLSQHMQSPRSGHLEAAYHTLRYIRNNPGLGIFLSSEQSFQLTGFCDADWASCPDSRRSISGFFLTMGGCPLSWKSKKQQVVSLSSAEAEYRSLRRLVAEIAWIVRLLHDLSVDFSLPVSVHCDNQSAIHIAKNPVFHERTKHIELDCHFVREKLLDGLISLSFVPSSSQIADIFTKSLTGPLHRSLMGKLGVRKSGSTLRGG</sequence>
<dbReference type="SUPFAM" id="SSF56672">
    <property type="entry name" value="DNA/RNA polymerases"/>
    <property type="match status" value="1"/>
</dbReference>
<proteinExistence type="predicted"/>
<dbReference type="CDD" id="cd09272">
    <property type="entry name" value="RNase_HI_RT_Ty1"/>
    <property type="match status" value="1"/>
</dbReference>
<evidence type="ECO:0000313" key="2">
    <source>
        <dbReference type="EMBL" id="BAD99221.1"/>
    </source>
</evidence>
<dbReference type="AlphaFoldDB" id="Q4W6T6"/>
<dbReference type="InterPro" id="IPR013103">
    <property type="entry name" value="RVT_2"/>
</dbReference>
<feature type="domain" description="Reverse transcriptase Ty1/copia-type" evidence="1">
    <location>
        <begin position="3"/>
        <end position="144"/>
    </location>
</feature>
<name>Q4W6T6_PETHY</name>
<keyword evidence="2" id="KW-0808">Transferase</keyword>
<accession>Q4W6T6</accession>
<protein>
    <submittedName>
        <fullName evidence="2">Polypepetide with reverse transcriptase and RNaseH domains</fullName>
    </submittedName>
</protein>
<evidence type="ECO:0000259" key="1">
    <source>
        <dbReference type="Pfam" id="PF07727"/>
    </source>
</evidence>
<reference evidence="2" key="1">
    <citation type="journal article" date="2005" name="Gene">
        <title>Two novel transposable elements in a cytochrome P450 gene govern anthocyanin biosynthesis of commercial petunias.</title>
        <authorList>
            <person name="Matsubara K."/>
            <person name="Kodama H."/>
            <person name="Kokubun H."/>
            <person name="Watanabe H."/>
            <person name="Ando T."/>
        </authorList>
    </citation>
    <scope>NUCLEOTIDE SEQUENCE</scope>
</reference>
<keyword evidence="2" id="KW-0548">Nucleotidyltransferase</keyword>
<organism evidence="2">
    <name type="scientific">Petunia hybrida</name>
    <name type="common">Petunia</name>
    <dbReference type="NCBI Taxonomy" id="4102"/>
    <lineage>
        <taxon>Eukaryota</taxon>
        <taxon>Viridiplantae</taxon>
        <taxon>Streptophyta</taxon>
        <taxon>Embryophyta</taxon>
        <taxon>Tracheophyta</taxon>
        <taxon>Spermatophyta</taxon>
        <taxon>Magnoliopsida</taxon>
        <taxon>eudicotyledons</taxon>
        <taxon>Gunneridae</taxon>
        <taxon>Pentapetalae</taxon>
        <taxon>asterids</taxon>
        <taxon>lamiids</taxon>
        <taxon>Solanales</taxon>
        <taxon>Solanaceae</taxon>
        <taxon>Petunioideae</taxon>
        <taxon>Petunia</taxon>
    </lineage>
</organism>
<dbReference type="PANTHER" id="PTHR11439:SF498">
    <property type="entry name" value="DNAK FAMILY PROTEIN"/>
    <property type="match status" value="1"/>
</dbReference>
<dbReference type="Pfam" id="PF07727">
    <property type="entry name" value="RVT_2"/>
    <property type="match status" value="1"/>
</dbReference>
<dbReference type="EMBL" id="AB196430">
    <property type="protein sequence ID" value="BAD99221.1"/>
    <property type="molecule type" value="Genomic_DNA"/>
</dbReference>